<proteinExistence type="predicted"/>
<protein>
    <submittedName>
        <fullName evidence="2">Uncharacterized protein</fullName>
    </submittedName>
</protein>
<evidence type="ECO:0000313" key="3">
    <source>
        <dbReference type="Proteomes" id="UP001059597"/>
    </source>
</evidence>
<dbReference type="Proteomes" id="UP001059597">
    <property type="component" value="Chromosome"/>
</dbReference>
<dbReference type="EMBL" id="AP026073">
    <property type="protein sequence ID" value="BDM69985.1"/>
    <property type="molecule type" value="Genomic_DNA"/>
</dbReference>
<name>A0ABM7ZUD9_STRNI</name>
<evidence type="ECO:0000313" key="2">
    <source>
        <dbReference type="EMBL" id="BDM69985.1"/>
    </source>
</evidence>
<sequence>MRPDHRGTVNVGAGKRRNILHLPDRVLDFGCRAVVTCERELVAQRGPGLCGAAPRPANRAFNPPASGRPQTTPPFVTAARDVPYLQMHGGAL</sequence>
<keyword evidence="3" id="KW-1185">Reference proteome</keyword>
<accession>A0ABM7ZUD9</accession>
<feature type="region of interest" description="Disordered" evidence="1">
    <location>
        <begin position="60"/>
        <end position="79"/>
    </location>
</feature>
<organism evidence="2 3">
    <name type="scientific">Streptomyces nigrescens</name>
    <dbReference type="NCBI Taxonomy" id="1920"/>
    <lineage>
        <taxon>Bacteria</taxon>
        <taxon>Bacillati</taxon>
        <taxon>Actinomycetota</taxon>
        <taxon>Actinomycetes</taxon>
        <taxon>Kitasatosporales</taxon>
        <taxon>Streptomycetaceae</taxon>
        <taxon>Streptomyces</taxon>
    </lineage>
</organism>
<reference evidence="2" key="1">
    <citation type="submission" date="2022-06" db="EMBL/GenBank/DDBJ databases">
        <title>Complete genome sequence of Streptomyces nigrescens HEK616.</title>
        <authorList>
            <person name="Asamizu S."/>
            <person name="Onaka H."/>
        </authorList>
    </citation>
    <scope>NUCLEOTIDE SEQUENCE</scope>
    <source>
        <strain evidence="2">HEK616</strain>
    </source>
</reference>
<evidence type="ECO:0000256" key="1">
    <source>
        <dbReference type="SAM" id="MobiDB-lite"/>
    </source>
</evidence>
<gene>
    <name evidence="2" type="ORF">HEK616_34720</name>
</gene>